<evidence type="ECO:0000256" key="1">
    <source>
        <dbReference type="ARBA" id="ARBA00004442"/>
    </source>
</evidence>
<feature type="signal peptide" evidence="6">
    <location>
        <begin position="1"/>
        <end position="28"/>
    </location>
</feature>
<evidence type="ECO:0000256" key="5">
    <source>
        <dbReference type="ARBA" id="ARBA00023237"/>
    </source>
</evidence>
<evidence type="ECO:0000256" key="6">
    <source>
        <dbReference type="SAM" id="SignalP"/>
    </source>
</evidence>
<feature type="chain" id="PRO_5021351890" evidence="6">
    <location>
        <begin position="29"/>
        <end position="295"/>
    </location>
</feature>
<reference evidence="7 8" key="1">
    <citation type="submission" date="2019-01" db="EMBL/GenBank/DDBJ databases">
        <title>Litorilituus lipolytica sp. nov., isolated from intertidal sand of the Yellow Sea in China.</title>
        <authorList>
            <person name="Liu A."/>
        </authorList>
    </citation>
    <scope>NUCLEOTIDE SEQUENCE [LARGE SCALE GENOMIC DNA]</scope>
    <source>
        <strain evidence="7 8">RZ04</strain>
    </source>
</reference>
<evidence type="ECO:0000313" key="8">
    <source>
        <dbReference type="Proteomes" id="UP000315303"/>
    </source>
</evidence>
<organism evidence="7 8">
    <name type="scientific">Litorilituus lipolyticus</name>
    <dbReference type="NCBI Taxonomy" id="2491017"/>
    <lineage>
        <taxon>Bacteria</taxon>
        <taxon>Pseudomonadati</taxon>
        <taxon>Pseudomonadota</taxon>
        <taxon>Gammaproteobacteria</taxon>
        <taxon>Alteromonadales</taxon>
        <taxon>Colwelliaceae</taxon>
        <taxon>Litorilituus</taxon>
    </lineage>
</organism>
<sequence length="295" mass="33665">MVVITMHKNKYLLGLALLFINFFTLANADVNSESVVIEKPKSKMEIGAGAFALNLPHYLGSDQSDAYVVPFPYFYYLDDKYKVDRNQFTGKIWQDNHFYLDISASGGVKVNSDDNTARRGMDDLDWVFELGPSIKYYLQGDPQASDYFYLEFFTRKAAATDFKSITNVGWRYGPSVSYQKHFSDHALPKFLAGHGAEFELTVRANINFSDDRYLNYYYGVPERFISQSRAAFNSDGGYAGSDISAGLTYKVNQWWIGGFARYYNLSGAEYIDSPLLKQDNNWALGFGVAWIFYQR</sequence>
<evidence type="ECO:0000256" key="3">
    <source>
        <dbReference type="ARBA" id="ARBA00022729"/>
    </source>
</evidence>
<comment type="caution">
    <text evidence="7">The sequence shown here is derived from an EMBL/GenBank/DDBJ whole genome shotgun (WGS) entry which is preliminary data.</text>
</comment>
<dbReference type="GO" id="GO:0009279">
    <property type="term" value="C:cell outer membrane"/>
    <property type="evidence" value="ECO:0007669"/>
    <property type="project" value="UniProtKB-SubCell"/>
</dbReference>
<comment type="similarity">
    <text evidence="2">Belongs to the MipA/OmpV family.</text>
</comment>
<name>A0A502KLA8_9GAMM</name>
<evidence type="ECO:0000313" key="7">
    <source>
        <dbReference type="EMBL" id="TPH12246.1"/>
    </source>
</evidence>
<dbReference type="PANTHER" id="PTHR38776:SF1">
    <property type="entry name" value="MLTA-INTERACTING PROTEIN-RELATED"/>
    <property type="match status" value="1"/>
</dbReference>
<keyword evidence="8" id="KW-1185">Reference proteome</keyword>
<dbReference type="Pfam" id="PF06629">
    <property type="entry name" value="MipA"/>
    <property type="match status" value="1"/>
</dbReference>
<dbReference type="EMBL" id="SAWY01000041">
    <property type="protein sequence ID" value="TPH12246.1"/>
    <property type="molecule type" value="Genomic_DNA"/>
</dbReference>
<dbReference type="OrthoDB" id="5290976at2"/>
<dbReference type="PANTHER" id="PTHR38776">
    <property type="entry name" value="MLTA-INTERACTING PROTEIN-RELATED"/>
    <property type="match status" value="1"/>
</dbReference>
<evidence type="ECO:0000256" key="4">
    <source>
        <dbReference type="ARBA" id="ARBA00023136"/>
    </source>
</evidence>
<comment type="subcellular location">
    <subcellularLocation>
        <location evidence="1">Cell outer membrane</location>
    </subcellularLocation>
</comment>
<accession>A0A502KLA8</accession>
<keyword evidence="3 6" id="KW-0732">Signal</keyword>
<dbReference type="Proteomes" id="UP000315303">
    <property type="component" value="Unassembled WGS sequence"/>
</dbReference>
<dbReference type="AlphaFoldDB" id="A0A502KLA8"/>
<evidence type="ECO:0000256" key="2">
    <source>
        <dbReference type="ARBA" id="ARBA00005722"/>
    </source>
</evidence>
<keyword evidence="4" id="KW-0472">Membrane</keyword>
<keyword evidence="5" id="KW-0998">Cell outer membrane</keyword>
<proteinExistence type="inferred from homology"/>
<gene>
    <name evidence="7" type="ORF">EPA86_18055</name>
</gene>
<dbReference type="InterPro" id="IPR010583">
    <property type="entry name" value="MipA"/>
</dbReference>
<protein>
    <submittedName>
        <fullName evidence="7">MipA/OmpV family protein</fullName>
    </submittedName>
</protein>